<dbReference type="InterPro" id="IPR036116">
    <property type="entry name" value="FN3_sf"/>
</dbReference>
<proteinExistence type="predicted"/>
<dbReference type="Gene3D" id="2.60.120.260">
    <property type="entry name" value="Galactose-binding domain-like"/>
    <property type="match status" value="1"/>
</dbReference>
<feature type="chain" id="PRO_5038797376" description="Fibronectin type-III domain-containing protein" evidence="1">
    <location>
        <begin position="36"/>
        <end position="364"/>
    </location>
</feature>
<dbReference type="InterPro" id="IPR013783">
    <property type="entry name" value="Ig-like_fold"/>
</dbReference>
<protein>
    <recommendedName>
        <fullName evidence="4">Fibronectin type-III domain-containing protein</fullName>
    </recommendedName>
</protein>
<evidence type="ECO:0008006" key="4">
    <source>
        <dbReference type="Google" id="ProtNLM"/>
    </source>
</evidence>
<gene>
    <name evidence="2" type="ORF">EV385_6663</name>
</gene>
<comment type="caution">
    <text evidence="2">The sequence shown here is derived from an EMBL/GenBank/DDBJ whole genome shotgun (WGS) entry which is preliminary data.</text>
</comment>
<evidence type="ECO:0000256" key="1">
    <source>
        <dbReference type="SAM" id="SignalP"/>
    </source>
</evidence>
<feature type="signal peptide" evidence="1">
    <location>
        <begin position="1"/>
        <end position="35"/>
    </location>
</feature>
<dbReference type="Proteomes" id="UP000292564">
    <property type="component" value="Unassembled WGS sequence"/>
</dbReference>
<evidence type="ECO:0000313" key="3">
    <source>
        <dbReference type="Proteomes" id="UP000292564"/>
    </source>
</evidence>
<name>A0A4Q7Z819_9ACTN</name>
<dbReference type="EMBL" id="SHKY01000002">
    <property type="protein sequence ID" value="RZU46588.1"/>
    <property type="molecule type" value="Genomic_DNA"/>
</dbReference>
<sequence>MPSLAGFRLPAWALRRPAQLLVVALITAGATAVVAQPSHAHGYECSIDNSDDSNTVRSSARAAAATLPAHPRSAMERKEEYITNDFASRNMYFSGAYIAAVVDLAEDYGFVWDCQSHSFKLWDDWPPYARMAAPTSDRTLSSSITARWTGSDLGHGIASAAVRVRTAAFNGTYGAWQYPAAWQRTTAASVSPDNNYGAWNYPWEQTFAGSTTLNGARPGSTYCFSVRATDKAGGTSAWSPQDCITRALDDRSLTGRRWQRLSGSSYYNSTISQTTSKGATLKRTGVQARRIGLIATKRPGGGRVAVYLNGTLLTTVNLNASTTRPRAYFLVMSSPSLQTGTVTLKATTSGKKVQIDGLDIAREP</sequence>
<keyword evidence="3" id="KW-1185">Reference proteome</keyword>
<dbReference type="SUPFAM" id="SSF49265">
    <property type="entry name" value="Fibronectin type III"/>
    <property type="match status" value="1"/>
</dbReference>
<evidence type="ECO:0000313" key="2">
    <source>
        <dbReference type="EMBL" id="RZU46588.1"/>
    </source>
</evidence>
<dbReference type="OrthoDB" id="3439746at2"/>
<accession>A0A4Q7Z819</accession>
<dbReference type="AlphaFoldDB" id="A0A4Q7Z819"/>
<dbReference type="Gene3D" id="2.60.40.10">
    <property type="entry name" value="Immunoglobulins"/>
    <property type="match status" value="1"/>
</dbReference>
<organism evidence="2 3">
    <name type="scientific">Krasilnikovia cinnamomea</name>
    <dbReference type="NCBI Taxonomy" id="349313"/>
    <lineage>
        <taxon>Bacteria</taxon>
        <taxon>Bacillati</taxon>
        <taxon>Actinomycetota</taxon>
        <taxon>Actinomycetes</taxon>
        <taxon>Micromonosporales</taxon>
        <taxon>Micromonosporaceae</taxon>
        <taxon>Krasilnikovia</taxon>
    </lineage>
</organism>
<dbReference type="GO" id="GO:0005975">
    <property type="term" value="P:carbohydrate metabolic process"/>
    <property type="evidence" value="ECO:0007669"/>
    <property type="project" value="UniProtKB-ARBA"/>
</dbReference>
<reference evidence="2 3" key="1">
    <citation type="submission" date="2019-02" db="EMBL/GenBank/DDBJ databases">
        <title>Sequencing the genomes of 1000 actinobacteria strains.</title>
        <authorList>
            <person name="Klenk H.-P."/>
        </authorList>
    </citation>
    <scope>NUCLEOTIDE SEQUENCE [LARGE SCALE GENOMIC DNA]</scope>
    <source>
        <strain evidence="2 3">DSM 45162</strain>
    </source>
</reference>
<keyword evidence="1" id="KW-0732">Signal</keyword>
<dbReference type="RefSeq" id="WP_130513784.1">
    <property type="nucleotide sequence ID" value="NZ_SHKY01000002.1"/>
</dbReference>